<sequence>MVRNYYKPHISQSVLQVRDINLLLLNEAPDDDLLLVSLLWSRDAPRLSETTRHLHLIALPRALFSVNLQTCKQLKASVHPFSIGDSLGHSFCVILASSSAHELRSIYMEDMEHLIYAAPRVGNALTELERLEDIHLYGVSNLVREILPSFRSQAGQVTLAGPYSPRSPKPFFHFSELTLQRAHTIDVERVAIVESPSSSFSLKVLAFASQYAALSLVPGLPSCLARRKYAGFCWSCWP</sequence>
<dbReference type="GeneID" id="38786290"/>
<dbReference type="EMBL" id="BFAD01000016">
    <property type="protein sequence ID" value="GBE89373.1"/>
    <property type="molecule type" value="Genomic_DNA"/>
</dbReference>
<proteinExistence type="predicted"/>
<accession>A0A401H4P5</accession>
<organism evidence="1 2">
    <name type="scientific">Sparassis crispa</name>
    <dbReference type="NCBI Taxonomy" id="139825"/>
    <lineage>
        <taxon>Eukaryota</taxon>
        <taxon>Fungi</taxon>
        <taxon>Dikarya</taxon>
        <taxon>Basidiomycota</taxon>
        <taxon>Agaricomycotina</taxon>
        <taxon>Agaricomycetes</taxon>
        <taxon>Polyporales</taxon>
        <taxon>Sparassidaceae</taxon>
        <taxon>Sparassis</taxon>
    </lineage>
</organism>
<reference evidence="1 2" key="1">
    <citation type="journal article" date="2018" name="Sci. Rep.">
        <title>Genome sequence of the cauliflower mushroom Sparassis crispa (Hanabiratake) and its association with beneficial usage.</title>
        <authorList>
            <person name="Kiyama R."/>
            <person name="Furutani Y."/>
            <person name="Kawaguchi K."/>
            <person name="Nakanishi T."/>
        </authorList>
    </citation>
    <scope>NUCLEOTIDE SEQUENCE [LARGE SCALE GENOMIC DNA]</scope>
</reference>
<protein>
    <submittedName>
        <fullName evidence="1">Uncharacterized protein</fullName>
    </submittedName>
</protein>
<comment type="caution">
    <text evidence="1">The sequence shown here is derived from an EMBL/GenBank/DDBJ whole genome shotgun (WGS) entry which is preliminary data.</text>
</comment>
<gene>
    <name evidence="1" type="ORF">SCP_1600340</name>
</gene>
<name>A0A401H4P5_9APHY</name>
<keyword evidence="2" id="KW-1185">Reference proteome</keyword>
<dbReference type="RefSeq" id="XP_027620286.1">
    <property type="nucleotide sequence ID" value="XM_027764485.1"/>
</dbReference>
<evidence type="ECO:0000313" key="1">
    <source>
        <dbReference type="EMBL" id="GBE89373.1"/>
    </source>
</evidence>
<dbReference type="InParanoid" id="A0A401H4P5"/>
<dbReference type="AlphaFoldDB" id="A0A401H4P5"/>
<dbReference type="Proteomes" id="UP000287166">
    <property type="component" value="Unassembled WGS sequence"/>
</dbReference>
<evidence type="ECO:0000313" key="2">
    <source>
        <dbReference type="Proteomes" id="UP000287166"/>
    </source>
</evidence>